<dbReference type="STRING" id="478744.SAMN05444359_1189"/>
<dbReference type="AlphaFoldDB" id="A0A1H9JP90"/>
<dbReference type="EMBL" id="FOFB01000018">
    <property type="protein sequence ID" value="SEQ88636.1"/>
    <property type="molecule type" value="Genomic_DNA"/>
</dbReference>
<evidence type="ECO:0008006" key="4">
    <source>
        <dbReference type="Google" id="ProtNLM"/>
    </source>
</evidence>
<evidence type="ECO:0000313" key="3">
    <source>
        <dbReference type="Proteomes" id="UP000199021"/>
    </source>
</evidence>
<feature type="transmembrane region" description="Helical" evidence="1">
    <location>
        <begin position="6"/>
        <end position="24"/>
    </location>
</feature>
<keyword evidence="1" id="KW-1133">Transmembrane helix</keyword>
<evidence type="ECO:0000256" key="1">
    <source>
        <dbReference type="SAM" id="Phobius"/>
    </source>
</evidence>
<dbReference type="RefSeq" id="WP_090170220.1">
    <property type="nucleotide sequence ID" value="NZ_FOFB01000018.1"/>
</dbReference>
<reference evidence="3" key="1">
    <citation type="submission" date="2016-10" db="EMBL/GenBank/DDBJ databases">
        <authorList>
            <person name="Varghese N."/>
            <person name="Submissions S."/>
        </authorList>
    </citation>
    <scope>NUCLEOTIDE SEQUENCE [LARGE SCALE GENOMIC DNA]</scope>
    <source>
        <strain evidence="3">DSM 24740</strain>
    </source>
</reference>
<evidence type="ECO:0000313" key="2">
    <source>
        <dbReference type="EMBL" id="SEQ88636.1"/>
    </source>
</evidence>
<feature type="transmembrane region" description="Helical" evidence="1">
    <location>
        <begin position="148"/>
        <end position="170"/>
    </location>
</feature>
<feature type="transmembrane region" description="Helical" evidence="1">
    <location>
        <begin position="118"/>
        <end position="136"/>
    </location>
</feature>
<organism evidence="2 3">
    <name type="scientific">Neolewinella agarilytica</name>
    <dbReference type="NCBI Taxonomy" id="478744"/>
    <lineage>
        <taxon>Bacteria</taxon>
        <taxon>Pseudomonadati</taxon>
        <taxon>Bacteroidota</taxon>
        <taxon>Saprospiria</taxon>
        <taxon>Saprospirales</taxon>
        <taxon>Lewinellaceae</taxon>
        <taxon>Neolewinella</taxon>
    </lineage>
</organism>
<keyword evidence="3" id="KW-1185">Reference proteome</keyword>
<proteinExistence type="predicted"/>
<dbReference type="Proteomes" id="UP000199021">
    <property type="component" value="Unassembled WGS sequence"/>
</dbReference>
<gene>
    <name evidence="2" type="ORF">SAMN05444359_1189</name>
</gene>
<protein>
    <recommendedName>
        <fullName evidence="4">Rod shape-determining protein MreD</fullName>
    </recommendedName>
</protein>
<dbReference type="InParanoid" id="A0A1H9JP90"/>
<accession>A0A1H9JP90</accession>
<feature type="transmembrane region" description="Helical" evidence="1">
    <location>
        <begin position="80"/>
        <end position="98"/>
    </location>
</feature>
<keyword evidence="1" id="KW-0472">Membrane</keyword>
<sequence length="174" mass="19722">MRGADPVSNVIRFILLLFLQVFLFRQISLGYGGKELLFIFITPLFIALLPLRTPKPLVVIFAFLIGFGTDLFYETLGLHAAAATFAGYIRQFVLTILAPKDGYKVKANPDGNDLPQSWWLRYLGLMLGGYCLFYFSMEAFSPVFWKDISLKTLLTTPVSWLVSVILVSFLRPRI</sequence>
<feature type="transmembrane region" description="Helical" evidence="1">
    <location>
        <begin position="36"/>
        <end position="51"/>
    </location>
</feature>
<dbReference type="OrthoDB" id="1132160at2"/>
<keyword evidence="1" id="KW-0812">Transmembrane</keyword>
<name>A0A1H9JP90_9BACT</name>